<dbReference type="Gramene" id="OMO94227">
    <property type="protein sequence ID" value="OMO94227"/>
    <property type="gene ID" value="CCACVL1_06099"/>
</dbReference>
<reference evidence="1 2" key="1">
    <citation type="submission" date="2013-09" db="EMBL/GenBank/DDBJ databases">
        <title>Corchorus capsularis genome sequencing.</title>
        <authorList>
            <person name="Alam M."/>
            <person name="Haque M.S."/>
            <person name="Islam M.S."/>
            <person name="Emdad E.M."/>
            <person name="Islam M.M."/>
            <person name="Ahmed B."/>
            <person name="Halim A."/>
            <person name="Hossen Q.M.M."/>
            <person name="Hossain M.Z."/>
            <person name="Ahmed R."/>
            <person name="Khan M.M."/>
            <person name="Islam R."/>
            <person name="Rashid M.M."/>
            <person name="Khan S.A."/>
            <person name="Rahman M.S."/>
            <person name="Alam M."/>
        </authorList>
    </citation>
    <scope>NUCLEOTIDE SEQUENCE [LARGE SCALE GENOMIC DNA]</scope>
    <source>
        <strain evidence="2">cv. CVL-1</strain>
        <tissue evidence="1">Whole seedling</tissue>
    </source>
</reference>
<proteinExistence type="predicted"/>
<dbReference type="AlphaFoldDB" id="A0A1R3JHH6"/>
<sequence>MTIGFAGVSSSFPGVILRPILPPVIIDTGSSPSPESSIPEDVTLSVTKFRKSY</sequence>
<evidence type="ECO:0000313" key="2">
    <source>
        <dbReference type="Proteomes" id="UP000188268"/>
    </source>
</evidence>
<keyword evidence="2" id="KW-1185">Reference proteome</keyword>
<dbReference type="EMBL" id="AWWV01007914">
    <property type="protein sequence ID" value="OMO94227.1"/>
    <property type="molecule type" value="Genomic_DNA"/>
</dbReference>
<name>A0A1R3JHH6_COCAP</name>
<accession>A0A1R3JHH6</accession>
<organism evidence="1 2">
    <name type="scientific">Corchorus capsularis</name>
    <name type="common">Jute</name>
    <dbReference type="NCBI Taxonomy" id="210143"/>
    <lineage>
        <taxon>Eukaryota</taxon>
        <taxon>Viridiplantae</taxon>
        <taxon>Streptophyta</taxon>
        <taxon>Embryophyta</taxon>
        <taxon>Tracheophyta</taxon>
        <taxon>Spermatophyta</taxon>
        <taxon>Magnoliopsida</taxon>
        <taxon>eudicotyledons</taxon>
        <taxon>Gunneridae</taxon>
        <taxon>Pentapetalae</taxon>
        <taxon>rosids</taxon>
        <taxon>malvids</taxon>
        <taxon>Malvales</taxon>
        <taxon>Malvaceae</taxon>
        <taxon>Grewioideae</taxon>
        <taxon>Apeibeae</taxon>
        <taxon>Corchorus</taxon>
    </lineage>
</organism>
<comment type="caution">
    <text evidence="1">The sequence shown here is derived from an EMBL/GenBank/DDBJ whole genome shotgun (WGS) entry which is preliminary data.</text>
</comment>
<evidence type="ECO:0000313" key="1">
    <source>
        <dbReference type="EMBL" id="OMO94227.1"/>
    </source>
</evidence>
<dbReference type="Proteomes" id="UP000188268">
    <property type="component" value="Unassembled WGS sequence"/>
</dbReference>
<gene>
    <name evidence="1" type="ORF">CCACVL1_06099</name>
</gene>
<protein>
    <submittedName>
        <fullName evidence="1">Peptide transporter PTR1</fullName>
    </submittedName>
</protein>